<dbReference type="STRING" id="67285.AQI88_38365"/>
<dbReference type="EMBL" id="LMWL01000083">
    <property type="protein sequence ID" value="KUM91182.1"/>
    <property type="molecule type" value="Genomic_DNA"/>
</dbReference>
<proteinExistence type="predicted"/>
<dbReference type="Pfam" id="PF06974">
    <property type="entry name" value="WS_DGAT_C"/>
    <property type="match status" value="1"/>
</dbReference>
<evidence type="ECO:0000259" key="1">
    <source>
        <dbReference type="Pfam" id="PF06974"/>
    </source>
</evidence>
<protein>
    <recommendedName>
        <fullName evidence="1">O-acyltransferase WSD1 C-terminal domain-containing protein</fullName>
    </recommendedName>
</protein>
<accession>A0A101NDM1</accession>
<evidence type="ECO:0000313" key="2">
    <source>
        <dbReference type="EMBL" id="KUM91182.1"/>
    </source>
</evidence>
<dbReference type="Proteomes" id="UP000054241">
    <property type="component" value="Unassembled WGS sequence"/>
</dbReference>
<dbReference type="AlphaFoldDB" id="A0A101NDM1"/>
<gene>
    <name evidence="2" type="ORF">AQI88_38365</name>
</gene>
<name>A0A101NDM1_9ACTN</name>
<sequence>MLTPGTRAGADGMRYVWAQADYRRLVSCAHALGAQPNDVILAALTGALRDWYAGYGLRPDGQVTALVPISIRRTNERDTHGNRIVSSRIGLPIDEPDVRVRLNEIAQRSRTAKRLATHALLPSLLQLLPDPILSWGLQRNLRPNVNTLLVTTVAGPPVPLCVLGRSVQQILPIVFLPAGHRVAVAISRYAGTSYVCFTVDRTLKGADSLPEMWSAAFDELCALAGPAAAESETTVSAAGARD</sequence>
<organism evidence="2 3">
    <name type="scientific">Streptomyces cellostaticus</name>
    <dbReference type="NCBI Taxonomy" id="67285"/>
    <lineage>
        <taxon>Bacteria</taxon>
        <taxon>Bacillati</taxon>
        <taxon>Actinomycetota</taxon>
        <taxon>Actinomycetes</taxon>
        <taxon>Kitasatosporales</taxon>
        <taxon>Streptomycetaceae</taxon>
        <taxon>Streptomyces</taxon>
    </lineage>
</organism>
<comment type="caution">
    <text evidence="2">The sequence shown here is derived from an EMBL/GenBank/DDBJ whole genome shotgun (WGS) entry which is preliminary data.</text>
</comment>
<keyword evidence="3" id="KW-1185">Reference proteome</keyword>
<evidence type="ECO:0000313" key="3">
    <source>
        <dbReference type="Proteomes" id="UP000054241"/>
    </source>
</evidence>
<dbReference type="InterPro" id="IPR009721">
    <property type="entry name" value="O-acyltransferase_WSD1_C"/>
</dbReference>
<reference evidence="2 3" key="1">
    <citation type="submission" date="2015-10" db="EMBL/GenBank/DDBJ databases">
        <title>Draft genome sequence of Streptomyces cellostaticus DSM 40189, type strain for the species Streptomyces cellostaticus.</title>
        <authorList>
            <person name="Ruckert C."/>
            <person name="Winkler A."/>
            <person name="Kalinowski J."/>
            <person name="Kampfer P."/>
            <person name="Glaeser S."/>
        </authorList>
    </citation>
    <scope>NUCLEOTIDE SEQUENCE [LARGE SCALE GENOMIC DNA]</scope>
    <source>
        <strain evidence="2 3">DSM 40189</strain>
    </source>
</reference>
<feature type="domain" description="O-acyltransferase WSD1 C-terminal" evidence="1">
    <location>
        <begin position="81"/>
        <end position="219"/>
    </location>
</feature>